<dbReference type="InterPro" id="IPR050641">
    <property type="entry name" value="RIFMO-like"/>
</dbReference>
<keyword evidence="2" id="KW-0285">Flavoprotein</keyword>
<dbReference type="Gene3D" id="3.50.50.60">
    <property type="entry name" value="FAD/NAD(P)-binding domain"/>
    <property type="match status" value="1"/>
</dbReference>
<evidence type="ECO:0000256" key="1">
    <source>
        <dbReference type="ARBA" id="ARBA00001974"/>
    </source>
</evidence>
<feature type="region of interest" description="Disordered" evidence="4">
    <location>
        <begin position="101"/>
        <end position="125"/>
    </location>
</feature>
<evidence type="ECO:0000259" key="5">
    <source>
        <dbReference type="Pfam" id="PF01494"/>
    </source>
</evidence>
<dbReference type="SUPFAM" id="SSF51905">
    <property type="entry name" value="FAD/NAD(P)-binding domain"/>
    <property type="match status" value="1"/>
</dbReference>
<dbReference type="PRINTS" id="PR00420">
    <property type="entry name" value="RNGMNOXGNASE"/>
</dbReference>
<dbReference type="InterPro" id="IPR002938">
    <property type="entry name" value="FAD-bd"/>
</dbReference>
<dbReference type="Pfam" id="PF01494">
    <property type="entry name" value="FAD_binding_3"/>
    <property type="match status" value="1"/>
</dbReference>
<dbReference type="PANTHER" id="PTHR43004:SF19">
    <property type="entry name" value="BINDING MONOOXYGENASE, PUTATIVE (JCVI)-RELATED"/>
    <property type="match status" value="1"/>
</dbReference>
<dbReference type="PANTHER" id="PTHR43004">
    <property type="entry name" value="TRK SYSTEM POTASSIUM UPTAKE PROTEIN"/>
    <property type="match status" value="1"/>
</dbReference>
<organism evidence="6 7">
    <name type="scientific">Jiangella alkaliphila</name>
    <dbReference type="NCBI Taxonomy" id="419479"/>
    <lineage>
        <taxon>Bacteria</taxon>
        <taxon>Bacillati</taxon>
        <taxon>Actinomycetota</taxon>
        <taxon>Actinomycetes</taxon>
        <taxon>Jiangellales</taxon>
        <taxon>Jiangellaceae</taxon>
        <taxon>Jiangella</taxon>
    </lineage>
</organism>
<proteinExistence type="predicted"/>
<evidence type="ECO:0000256" key="4">
    <source>
        <dbReference type="SAM" id="MobiDB-lite"/>
    </source>
</evidence>
<comment type="cofactor">
    <cofactor evidence="1">
        <name>FAD</name>
        <dbReference type="ChEBI" id="CHEBI:57692"/>
    </cofactor>
</comment>
<accession>A0A1H2H012</accession>
<dbReference type="InterPro" id="IPR036188">
    <property type="entry name" value="FAD/NAD-bd_sf"/>
</dbReference>
<dbReference type="STRING" id="419479.SAMN04488563_0767"/>
<keyword evidence="3" id="KW-0274">FAD</keyword>
<sequence>MNTGIQDAINLGWKLGLVVTGRGDPALLDTYETEHAPVGRRVLRFTDRAFTIATSSNPLIRTARARVVPYIAPLATRFRQVRGYGFRVLAQLAIRYRQSPLSAGGASRRRPRPGDRLPDAPVTRGGRVTTLHTELGAPGFHLLLCGSSAQWPTSAGNDLATGHPGLLTIHRLGRHDGTTFCSITPELRAESSASAAQPLTCSSVPTATSGTAATPISAACRNIYVAG</sequence>
<protein>
    <submittedName>
        <fullName evidence="6">FAD binding domain-containing protein</fullName>
    </submittedName>
</protein>
<evidence type="ECO:0000313" key="6">
    <source>
        <dbReference type="EMBL" id="SDU25156.1"/>
    </source>
</evidence>
<feature type="domain" description="FAD-binding" evidence="5">
    <location>
        <begin position="1"/>
        <end position="46"/>
    </location>
</feature>
<gene>
    <name evidence="6" type="ORF">SAMN04488563_0767</name>
</gene>
<dbReference type="GO" id="GO:0071949">
    <property type="term" value="F:FAD binding"/>
    <property type="evidence" value="ECO:0007669"/>
    <property type="project" value="InterPro"/>
</dbReference>
<dbReference type="GO" id="GO:0016709">
    <property type="term" value="F:oxidoreductase activity, acting on paired donors, with incorporation or reduction of molecular oxygen, NAD(P)H as one donor, and incorporation of one atom of oxygen"/>
    <property type="evidence" value="ECO:0007669"/>
    <property type="project" value="UniProtKB-ARBA"/>
</dbReference>
<evidence type="ECO:0000313" key="7">
    <source>
        <dbReference type="Proteomes" id="UP000182977"/>
    </source>
</evidence>
<reference evidence="7" key="1">
    <citation type="submission" date="2016-10" db="EMBL/GenBank/DDBJ databases">
        <authorList>
            <person name="Varghese N."/>
            <person name="Submissions S."/>
        </authorList>
    </citation>
    <scope>NUCLEOTIDE SEQUENCE [LARGE SCALE GENOMIC DNA]</scope>
    <source>
        <strain evidence="7">DSM 45079</strain>
    </source>
</reference>
<dbReference type="AlphaFoldDB" id="A0A1H2H012"/>
<dbReference type="EMBL" id="LT629791">
    <property type="protein sequence ID" value="SDU25156.1"/>
    <property type="molecule type" value="Genomic_DNA"/>
</dbReference>
<evidence type="ECO:0000256" key="3">
    <source>
        <dbReference type="ARBA" id="ARBA00022827"/>
    </source>
</evidence>
<dbReference type="Proteomes" id="UP000182977">
    <property type="component" value="Chromosome I"/>
</dbReference>
<keyword evidence="7" id="KW-1185">Reference proteome</keyword>
<evidence type="ECO:0000256" key="2">
    <source>
        <dbReference type="ARBA" id="ARBA00022630"/>
    </source>
</evidence>
<name>A0A1H2H012_9ACTN</name>